<feature type="chain" id="PRO_5039676193" evidence="1">
    <location>
        <begin position="23"/>
        <end position="344"/>
    </location>
</feature>
<evidence type="ECO:0000256" key="1">
    <source>
        <dbReference type="SAM" id="SignalP"/>
    </source>
</evidence>
<comment type="caution">
    <text evidence="2">The sequence shown here is derived from an EMBL/GenBank/DDBJ whole genome shotgun (WGS) entry which is preliminary data.</text>
</comment>
<dbReference type="EMBL" id="SSTJ01000004">
    <property type="protein sequence ID" value="THG37609.1"/>
    <property type="molecule type" value="Genomic_DNA"/>
</dbReference>
<evidence type="ECO:0000313" key="3">
    <source>
        <dbReference type="Proteomes" id="UP000308978"/>
    </source>
</evidence>
<gene>
    <name evidence="2" type="ORF">E5986_04355</name>
</gene>
<name>A0A4S4G255_9ACTN</name>
<accession>A0A4S4G255</accession>
<proteinExistence type="predicted"/>
<dbReference type="AlphaFoldDB" id="A0A4S4G255"/>
<keyword evidence="1" id="KW-0732">Signal</keyword>
<organism evidence="2 3">
    <name type="scientific">Adlercreutzia caecimuris</name>
    <dbReference type="NCBI Taxonomy" id="671266"/>
    <lineage>
        <taxon>Bacteria</taxon>
        <taxon>Bacillati</taxon>
        <taxon>Actinomycetota</taxon>
        <taxon>Coriobacteriia</taxon>
        <taxon>Eggerthellales</taxon>
        <taxon>Eggerthellaceae</taxon>
        <taxon>Adlercreutzia</taxon>
    </lineage>
</organism>
<dbReference type="RefSeq" id="WP_136433712.1">
    <property type="nucleotide sequence ID" value="NZ_SSTJ01000004.1"/>
</dbReference>
<sequence length="344" mass="37007">MRTKPILAMLLGAALLPISACSGYDISEEVPAPAQSDASNPFEEAQDDASLMAMLSHEAANPPLSDSGEREPFPYDGGEFRLDYHFSVSGDLDSVGFLLFLDGKPQPYRIDGQSSDYAFCHTFDAAEDQDIAFLFEPVAGHGGDTLNLTIVSITNPDFQPDMESTSSYGWYHNALSASVEMRFNADPPSSAATAPNPVEAFSSCSVHEEKVTSRYLENDLAQAGWPDITMDTLDDGIYYTLTLDGDTVFDNLPLTEPVAVRFTLCGTPGARYNISFFLDHQPIAMNGEASSAVELSKGGVAVVEGVIDPSLLGKLSTFYCVAVPADNAGTPFFKTNSILLFQEA</sequence>
<feature type="signal peptide" evidence="1">
    <location>
        <begin position="1"/>
        <end position="22"/>
    </location>
</feature>
<protein>
    <submittedName>
        <fullName evidence="2">Uncharacterized protein</fullName>
    </submittedName>
</protein>
<dbReference type="Proteomes" id="UP000308978">
    <property type="component" value="Unassembled WGS sequence"/>
</dbReference>
<reference evidence="2 3" key="1">
    <citation type="submission" date="2019-04" db="EMBL/GenBank/DDBJ databases">
        <title>Microbes associate with the intestines of laboratory mice.</title>
        <authorList>
            <person name="Navarre W."/>
            <person name="Wong E."/>
            <person name="Huang K.C."/>
            <person name="Tropini C."/>
            <person name="Ng K."/>
            <person name="Yu B."/>
        </authorList>
    </citation>
    <scope>NUCLEOTIDE SEQUENCE [LARGE SCALE GENOMIC DNA]</scope>
    <source>
        <strain evidence="2 3">NM80_B27</strain>
    </source>
</reference>
<evidence type="ECO:0000313" key="2">
    <source>
        <dbReference type="EMBL" id="THG37609.1"/>
    </source>
</evidence>